<sequence>MCDHLLNKERKKLEILQIKGIAQDTGQSQSYTFALNNSTLANLELSATKIYLAIHPYIDYFKSR</sequence>
<dbReference type="EMBL" id="QKWP01001529">
    <property type="protein sequence ID" value="RIB08275.1"/>
    <property type="molecule type" value="Genomic_DNA"/>
</dbReference>
<dbReference type="AlphaFoldDB" id="A0A397UD74"/>
<name>A0A397UD74_9GLOM</name>
<evidence type="ECO:0000313" key="2">
    <source>
        <dbReference type="Proteomes" id="UP000266673"/>
    </source>
</evidence>
<evidence type="ECO:0000313" key="1">
    <source>
        <dbReference type="EMBL" id="RIB08275.1"/>
    </source>
</evidence>
<dbReference type="Proteomes" id="UP000266673">
    <property type="component" value="Unassembled WGS sequence"/>
</dbReference>
<accession>A0A397UD74</accession>
<reference evidence="1 2" key="1">
    <citation type="submission" date="2018-06" db="EMBL/GenBank/DDBJ databases">
        <title>Comparative genomics reveals the genomic features of Rhizophagus irregularis, R. cerebriforme, R. diaphanum and Gigaspora rosea, and their symbiotic lifestyle signature.</title>
        <authorList>
            <person name="Morin E."/>
            <person name="San Clemente H."/>
            <person name="Chen E.C.H."/>
            <person name="De La Providencia I."/>
            <person name="Hainaut M."/>
            <person name="Kuo A."/>
            <person name="Kohler A."/>
            <person name="Murat C."/>
            <person name="Tang N."/>
            <person name="Roy S."/>
            <person name="Loubradou J."/>
            <person name="Henrissat B."/>
            <person name="Grigoriev I.V."/>
            <person name="Corradi N."/>
            <person name="Roux C."/>
            <person name="Martin F.M."/>
        </authorList>
    </citation>
    <scope>NUCLEOTIDE SEQUENCE [LARGE SCALE GENOMIC DNA]</scope>
    <source>
        <strain evidence="1 2">DAOM 194757</strain>
    </source>
</reference>
<comment type="caution">
    <text evidence="1">The sequence shown here is derived from an EMBL/GenBank/DDBJ whole genome shotgun (WGS) entry which is preliminary data.</text>
</comment>
<protein>
    <submittedName>
        <fullName evidence="1">Uncharacterized protein</fullName>
    </submittedName>
</protein>
<gene>
    <name evidence="1" type="ORF">C2G38_2212049</name>
</gene>
<keyword evidence="2" id="KW-1185">Reference proteome</keyword>
<organism evidence="1 2">
    <name type="scientific">Gigaspora rosea</name>
    <dbReference type="NCBI Taxonomy" id="44941"/>
    <lineage>
        <taxon>Eukaryota</taxon>
        <taxon>Fungi</taxon>
        <taxon>Fungi incertae sedis</taxon>
        <taxon>Mucoromycota</taxon>
        <taxon>Glomeromycotina</taxon>
        <taxon>Glomeromycetes</taxon>
        <taxon>Diversisporales</taxon>
        <taxon>Gigasporaceae</taxon>
        <taxon>Gigaspora</taxon>
    </lineage>
</organism>
<proteinExistence type="predicted"/>